<comment type="caution">
    <text evidence="1">The sequence shown here is derived from an EMBL/GenBank/DDBJ whole genome shotgun (WGS) entry which is preliminary data.</text>
</comment>
<keyword evidence="2" id="KW-1185">Reference proteome</keyword>
<proteinExistence type="predicted"/>
<dbReference type="RefSeq" id="XP_041195394.1">
    <property type="nucleotide sequence ID" value="XM_041335227.1"/>
</dbReference>
<accession>A0A9P7EF28</accession>
<reference evidence="1" key="1">
    <citation type="journal article" date="2020" name="New Phytol.">
        <title>Comparative genomics reveals dynamic genome evolution in host specialist ectomycorrhizal fungi.</title>
        <authorList>
            <person name="Lofgren L.A."/>
            <person name="Nguyen N.H."/>
            <person name="Vilgalys R."/>
            <person name="Ruytinx J."/>
            <person name="Liao H.L."/>
            <person name="Branco S."/>
            <person name="Kuo A."/>
            <person name="LaButti K."/>
            <person name="Lipzen A."/>
            <person name="Andreopoulos W."/>
            <person name="Pangilinan J."/>
            <person name="Riley R."/>
            <person name="Hundley H."/>
            <person name="Na H."/>
            <person name="Barry K."/>
            <person name="Grigoriev I.V."/>
            <person name="Stajich J.E."/>
            <person name="Kennedy P.G."/>
        </authorList>
    </citation>
    <scope>NUCLEOTIDE SEQUENCE</scope>
    <source>
        <strain evidence="1">MN1</strain>
    </source>
</reference>
<dbReference type="AlphaFoldDB" id="A0A9P7EF28"/>
<evidence type="ECO:0000313" key="2">
    <source>
        <dbReference type="Proteomes" id="UP000807769"/>
    </source>
</evidence>
<protein>
    <submittedName>
        <fullName evidence="1">Uncharacterized protein</fullName>
    </submittedName>
</protein>
<gene>
    <name evidence="1" type="ORF">BJ212DRAFT_1343519</name>
</gene>
<name>A0A9P7EF28_9AGAM</name>
<dbReference type="EMBL" id="JABBWG010000009">
    <property type="protein sequence ID" value="KAG1819859.1"/>
    <property type="molecule type" value="Genomic_DNA"/>
</dbReference>
<evidence type="ECO:0000313" key="1">
    <source>
        <dbReference type="EMBL" id="KAG1819859.1"/>
    </source>
</evidence>
<dbReference type="GeneID" id="64629244"/>
<organism evidence="1 2">
    <name type="scientific">Suillus subaureus</name>
    <dbReference type="NCBI Taxonomy" id="48587"/>
    <lineage>
        <taxon>Eukaryota</taxon>
        <taxon>Fungi</taxon>
        <taxon>Dikarya</taxon>
        <taxon>Basidiomycota</taxon>
        <taxon>Agaricomycotina</taxon>
        <taxon>Agaricomycetes</taxon>
        <taxon>Agaricomycetidae</taxon>
        <taxon>Boletales</taxon>
        <taxon>Suillineae</taxon>
        <taxon>Suillaceae</taxon>
        <taxon>Suillus</taxon>
    </lineage>
</organism>
<sequence>MMQARKGPVNSPPLPRTLHGQVCRLLRVYEGGSSSRYLSMPEKLQKRKLCVYLQFEFHASPLELPE</sequence>
<dbReference type="Proteomes" id="UP000807769">
    <property type="component" value="Unassembled WGS sequence"/>
</dbReference>